<reference evidence="1 2" key="1">
    <citation type="submission" date="2024-06" db="EMBL/GenBank/DDBJ databases">
        <authorList>
            <person name="Kraege A."/>
            <person name="Thomma B."/>
        </authorList>
    </citation>
    <scope>NUCLEOTIDE SEQUENCE [LARGE SCALE GENOMIC DNA]</scope>
</reference>
<dbReference type="EMBL" id="CAXHTA020000011">
    <property type="protein sequence ID" value="CAL5224784.1"/>
    <property type="molecule type" value="Genomic_DNA"/>
</dbReference>
<keyword evidence="2" id="KW-1185">Reference proteome</keyword>
<comment type="caution">
    <text evidence="1">The sequence shown here is derived from an EMBL/GenBank/DDBJ whole genome shotgun (WGS) entry which is preliminary data.</text>
</comment>
<gene>
    <name evidence="1" type="primary">g7527</name>
    <name evidence="1" type="ORF">VP750_LOCUS6443</name>
</gene>
<name>A0ABP1FY25_9CHLO</name>
<organism evidence="1 2">
    <name type="scientific">Coccomyxa viridis</name>
    <dbReference type="NCBI Taxonomy" id="1274662"/>
    <lineage>
        <taxon>Eukaryota</taxon>
        <taxon>Viridiplantae</taxon>
        <taxon>Chlorophyta</taxon>
        <taxon>core chlorophytes</taxon>
        <taxon>Trebouxiophyceae</taxon>
        <taxon>Trebouxiophyceae incertae sedis</taxon>
        <taxon>Coccomyxaceae</taxon>
        <taxon>Coccomyxa</taxon>
    </lineage>
</organism>
<dbReference type="Proteomes" id="UP001497392">
    <property type="component" value="Unassembled WGS sequence"/>
</dbReference>
<accession>A0ABP1FY25</accession>
<proteinExistence type="predicted"/>
<protein>
    <submittedName>
        <fullName evidence="1">G7527 protein</fullName>
    </submittedName>
</protein>
<evidence type="ECO:0000313" key="1">
    <source>
        <dbReference type="EMBL" id="CAL5224784.1"/>
    </source>
</evidence>
<evidence type="ECO:0000313" key="2">
    <source>
        <dbReference type="Proteomes" id="UP001497392"/>
    </source>
</evidence>
<sequence>MLLKFDNALWNDIVADLSLEEYAALTATCRDAWKRPLIHAELAASYLPKGPEVDMSNYTKWKRTYLKKIQRASFVAKRSAMLRTLIMELGNTAGGICAFANDIRRAPHLQQLAIQMSPQWAATIAQAWKAPQPGVIGNYLATLREQTAMAELCLSTLSSGAPADLRTLAVIDDGNMHTVVPSFSALNHMSLDLCMPPISLAWVRELPQLQTLRLNVLVGHPWQLDLQPMADLAYVFIVGHLPDQLRLPELCQLHVGNTDNAGLFRVVEPHIKPWLTRMDITREQADPGKLALSELLGLDLHLDELMLRFDEIGSDAKPLAISASSG</sequence>